<organism evidence="3 4">
    <name type="scientific">Cryobacterium lactosi</name>
    <dbReference type="NCBI Taxonomy" id="1259202"/>
    <lineage>
        <taxon>Bacteria</taxon>
        <taxon>Bacillati</taxon>
        <taxon>Actinomycetota</taxon>
        <taxon>Actinomycetes</taxon>
        <taxon>Micrococcales</taxon>
        <taxon>Microbacteriaceae</taxon>
        <taxon>Cryobacterium</taxon>
    </lineage>
</organism>
<protein>
    <submittedName>
        <fullName evidence="3">XRE family transcriptional regulator</fullName>
    </submittedName>
</protein>
<dbReference type="PROSITE" id="PS50943">
    <property type="entry name" value="HTH_CROC1"/>
    <property type="match status" value="1"/>
</dbReference>
<dbReference type="RefSeq" id="WP_134639427.1">
    <property type="nucleotide sequence ID" value="NZ_SOHM01000007.1"/>
</dbReference>
<dbReference type="Pfam" id="PF13560">
    <property type="entry name" value="HTH_31"/>
    <property type="match status" value="1"/>
</dbReference>
<proteinExistence type="predicted"/>
<gene>
    <name evidence="3" type="ORF">E3T61_03080</name>
</gene>
<dbReference type="GO" id="GO:0003677">
    <property type="term" value="F:DNA binding"/>
    <property type="evidence" value="ECO:0007669"/>
    <property type="project" value="InterPro"/>
</dbReference>
<dbReference type="Proteomes" id="UP000298468">
    <property type="component" value="Unassembled WGS sequence"/>
</dbReference>
<dbReference type="Gene3D" id="1.10.260.40">
    <property type="entry name" value="lambda repressor-like DNA-binding domains"/>
    <property type="match status" value="1"/>
</dbReference>
<evidence type="ECO:0000313" key="4">
    <source>
        <dbReference type="Proteomes" id="UP000298468"/>
    </source>
</evidence>
<dbReference type="AlphaFoldDB" id="A0A4R9BY09"/>
<name>A0A4R9BY09_9MICO</name>
<evidence type="ECO:0000256" key="1">
    <source>
        <dbReference type="SAM" id="MobiDB-lite"/>
    </source>
</evidence>
<comment type="caution">
    <text evidence="3">The sequence shown here is derived from an EMBL/GenBank/DDBJ whole genome shotgun (WGS) entry which is preliminary data.</text>
</comment>
<dbReference type="EMBL" id="SOHM01000007">
    <property type="protein sequence ID" value="TFD93997.1"/>
    <property type="molecule type" value="Genomic_DNA"/>
</dbReference>
<dbReference type="CDD" id="cd00093">
    <property type="entry name" value="HTH_XRE"/>
    <property type="match status" value="1"/>
</dbReference>
<dbReference type="OrthoDB" id="6637137at2"/>
<sequence length="109" mass="12075">MPMIPNKTNRTTDEWLRRIGAQLRSVRIDAGIEQEALARRASVSRGSLSALENGSGSSLRTLVKVARLLELDDWMDGIAEDSTVPSPLEQMAAQRRARRPRLRVAHGGK</sequence>
<dbReference type="InterPro" id="IPR010982">
    <property type="entry name" value="Lambda_DNA-bd_dom_sf"/>
</dbReference>
<reference evidence="3 4" key="1">
    <citation type="submission" date="2019-03" db="EMBL/GenBank/DDBJ databases">
        <title>Genomics of glacier-inhabiting Cryobacterium strains.</title>
        <authorList>
            <person name="Liu Q."/>
            <person name="Xin Y.-H."/>
        </authorList>
    </citation>
    <scope>NUCLEOTIDE SEQUENCE [LARGE SCALE GENOMIC DNA]</scope>
    <source>
        <strain evidence="3 4">Sr59</strain>
    </source>
</reference>
<keyword evidence="4" id="KW-1185">Reference proteome</keyword>
<feature type="region of interest" description="Disordered" evidence="1">
    <location>
        <begin position="80"/>
        <end position="109"/>
    </location>
</feature>
<evidence type="ECO:0000313" key="3">
    <source>
        <dbReference type="EMBL" id="TFD93997.1"/>
    </source>
</evidence>
<dbReference type="SMART" id="SM00530">
    <property type="entry name" value="HTH_XRE"/>
    <property type="match status" value="1"/>
</dbReference>
<evidence type="ECO:0000259" key="2">
    <source>
        <dbReference type="PROSITE" id="PS50943"/>
    </source>
</evidence>
<feature type="compositionally biased region" description="Basic residues" evidence="1">
    <location>
        <begin position="95"/>
        <end position="109"/>
    </location>
</feature>
<dbReference type="SUPFAM" id="SSF47413">
    <property type="entry name" value="lambda repressor-like DNA-binding domains"/>
    <property type="match status" value="1"/>
</dbReference>
<feature type="domain" description="HTH cro/C1-type" evidence="2">
    <location>
        <begin position="23"/>
        <end position="74"/>
    </location>
</feature>
<dbReference type="InterPro" id="IPR001387">
    <property type="entry name" value="Cro/C1-type_HTH"/>
</dbReference>
<accession>A0A4R9BY09</accession>